<accession>A0AAN6MJN7</accession>
<dbReference type="Proteomes" id="UP001303889">
    <property type="component" value="Unassembled WGS sequence"/>
</dbReference>
<dbReference type="PANTHER" id="PTHR38117:SF2">
    <property type="entry name" value="NACHT AND WD40 DOMAIN PROTEIN"/>
    <property type="match status" value="1"/>
</dbReference>
<feature type="compositionally biased region" description="Polar residues" evidence="1">
    <location>
        <begin position="175"/>
        <end position="190"/>
    </location>
</feature>
<reference evidence="3" key="1">
    <citation type="journal article" date="2023" name="Mol. Phylogenet. Evol.">
        <title>Genome-scale phylogeny and comparative genomics of the fungal order Sordariales.</title>
        <authorList>
            <person name="Hensen N."/>
            <person name="Bonometti L."/>
            <person name="Westerberg I."/>
            <person name="Brannstrom I.O."/>
            <person name="Guillou S."/>
            <person name="Cros-Aarteil S."/>
            <person name="Calhoun S."/>
            <person name="Haridas S."/>
            <person name="Kuo A."/>
            <person name="Mondo S."/>
            <person name="Pangilinan J."/>
            <person name="Riley R."/>
            <person name="LaButti K."/>
            <person name="Andreopoulos B."/>
            <person name="Lipzen A."/>
            <person name="Chen C."/>
            <person name="Yan M."/>
            <person name="Daum C."/>
            <person name="Ng V."/>
            <person name="Clum A."/>
            <person name="Steindorff A."/>
            <person name="Ohm R.A."/>
            <person name="Martin F."/>
            <person name="Silar P."/>
            <person name="Natvig D.O."/>
            <person name="Lalanne C."/>
            <person name="Gautier V."/>
            <person name="Ament-Velasquez S.L."/>
            <person name="Kruys A."/>
            <person name="Hutchinson M.I."/>
            <person name="Powell A.J."/>
            <person name="Barry K."/>
            <person name="Miller A.N."/>
            <person name="Grigoriev I.V."/>
            <person name="Debuchy R."/>
            <person name="Gladieux P."/>
            <person name="Hiltunen Thoren M."/>
            <person name="Johannesson H."/>
        </authorList>
    </citation>
    <scope>NUCLEOTIDE SEQUENCE</scope>
    <source>
        <strain evidence="3">CBS 103.79</strain>
    </source>
</reference>
<organism evidence="3 4">
    <name type="scientific">Staphylotrichum tortipilum</name>
    <dbReference type="NCBI Taxonomy" id="2831512"/>
    <lineage>
        <taxon>Eukaryota</taxon>
        <taxon>Fungi</taxon>
        <taxon>Dikarya</taxon>
        <taxon>Ascomycota</taxon>
        <taxon>Pezizomycotina</taxon>
        <taxon>Sordariomycetes</taxon>
        <taxon>Sordariomycetidae</taxon>
        <taxon>Sordariales</taxon>
        <taxon>Chaetomiaceae</taxon>
        <taxon>Staphylotrichum</taxon>
    </lineage>
</organism>
<sequence length="457" mass="49159">MSRHTVFTTVTPLPSGVTREIVLDFLRDHEEMIDLNPLVKERHPIPVPPHAEADELDCLWYSLTDKISYFPGVSGDITYTCAFHDLQNGVQTHCYAPAGLTIRDKWTVGGSLPGEPAPPVELGLKVPSTGLYLREDVDMACNVIMASFVKKTLKKSHAALVERLKIKAEIASTGNNRRSGYSKDSPNPIQLNPIGYDTAPSLNNHASHVASASAPTRRPSSAASSVSSYSLQSSPTWSQPTSSRGTSPALSAKSPPITQQGSGFQHPVQQRPAEYVAQPWRPFTAPQSEQLVAPVSASTPDTPFLRQPPPDWPLKSQPAAPAARPYTQANITAYRPPLGHPVATSPPPLNVETARNPAPVTRDELSASSLWKALGGGRFAAQNAAGYNANTSAKGHSRTQSQGHPDYPQMSPYDDETEGAGVPGMVRPVSVPPPLRLRQPMVATQATLSGLFPGRYE</sequence>
<feature type="compositionally biased region" description="Polar residues" evidence="1">
    <location>
        <begin position="389"/>
        <end position="403"/>
    </location>
</feature>
<evidence type="ECO:0000313" key="4">
    <source>
        <dbReference type="Proteomes" id="UP001303889"/>
    </source>
</evidence>
<dbReference type="Pfam" id="PF23155">
    <property type="entry name" value="DUF7053"/>
    <property type="match status" value="1"/>
</dbReference>
<feature type="domain" description="DUF7053" evidence="2">
    <location>
        <begin position="3"/>
        <end position="169"/>
    </location>
</feature>
<reference evidence="3" key="2">
    <citation type="submission" date="2023-05" db="EMBL/GenBank/DDBJ databases">
        <authorList>
            <consortium name="Lawrence Berkeley National Laboratory"/>
            <person name="Steindorff A."/>
            <person name="Hensen N."/>
            <person name="Bonometti L."/>
            <person name="Westerberg I."/>
            <person name="Brannstrom I.O."/>
            <person name="Guillou S."/>
            <person name="Cros-Aarteil S."/>
            <person name="Calhoun S."/>
            <person name="Haridas S."/>
            <person name="Kuo A."/>
            <person name="Mondo S."/>
            <person name="Pangilinan J."/>
            <person name="Riley R."/>
            <person name="Labutti K."/>
            <person name="Andreopoulos B."/>
            <person name="Lipzen A."/>
            <person name="Chen C."/>
            <person name="Yanf M."/>
            <person name="Daum C."/>
            <person name="Ng V."/>
            <person name="Clum A."/>
            <person name="Ohm R."/>
            <person name="Martin F."/>
            <person name="Silar P."/>
            <person name="Natvig D."/>
            <person name="Lalanne C."/>
            <person name="Gautier V."/>
            <person name="Ament-Velasquez S.L."/>
            <person name="Kruys A."/>
            <person name="Hutchinson M.I."/>
            <person name="Powell A.J."/>
            <person name="Barry K."/>
            <person name="Miller A.N."/>
            <person name="Grigoriev I.V."/>
            <person name="Debuchy R."/>
            <person name="Gladieux P."/>
            <person name="Thoren M.H."/>
            <person name="Johannesson H."/>
        </authorList>
    </citation>
    <scope>NUCLEOTIDE SEQUENCE</scope>
    <source>
        <strain evidence="3">CBS 103.79</strain>
    </source>
</reference>
<feature type="region of interest" description="Disordered" evidence="1">
    <location>
        <begin position="175"/>
        <end position="270"/>
    </location>
</feature>
<evidence type="ECO:0000256" key="1">
    <source>
        <dbReference type="SAM" id="MobiDB-lite"/>
    </source>
</evidence>
<comment type="caution">
    <text evidence="3">The sequence shown here is derived from an EMBL/GenBank/DDBJ whole genome shotgun (WGS) entry which is preliminary data.</text>
</comment>
<gene>
    <name evidence="3" type="ORF">C8A05DRAFT_15773</name>
</gene>
<proteinExistence type="predicted"/>
<dbReference type="AlphaFoldDB" id="A0AAN6MJN7"/>
<dbReference type="PANTHER" id="PTHR38117">
    <property type="entry name" value="NACHT AND WD40 DOMAIN PROTEIN"/>
    <property type="match status" value="1"/>
</dbReference>
<keyword evidence="4" id="KW-1185">Reference proteome</keyword>
<dbReference type="InterPro" id="IPR055481">
    <property type="entry name" value="DUF7053"/>
</dbReference>
<feature type="region of interest" description="Disordered" evidence="1">
    <location>
        <begin position="389"/>
        <end position="440"/>
    </location>
</feature>
<protein>
    <recommendedName>
        <fullName evidence="2">DUF7053 domain-containing protein</fullName>
    </recommendedName>
</protein>
<dbReference type="EMBL" id="MU855531">
    <property type="protein sequence ID" value="KAK3902122.1"/>
    <property type="molecule type" value="Genomic_DNA"/>
</dbReference>
<feature type="compositionally biased region" description="Low complexity" evidence="1">
    <location>
        <begin position="201"/>
        <end position="243"/>
    </location>
</feature>
<evidence type="ECO:0000259" key="2">
    <source>
        <dbReference type="Pfam" id="PF23155"/>
    </source>
</evidence>
<name>A0AAN6MJN7_9PEZI</name>
<evidence type="ECO:0000313" key="3">
    <source>
        <dbReference type="EMBL" id="KAK3902122.1"/>
    </source>
</evidence>